<gene>
    <name evidence="2" type="ORF">HAND1043_LOCUS12645</name>
</gene>
<reference evidence="2" key="1">
    <citation type="submission" date="2021-01" db="EMBL/GenBank/DDBJ databases">
        <authorList>
            <person name="Corre E."/>
            <person name="Pelletier E."/>
            <person name="Niang G."/>
            <person name="Scheremetjew M."/>
            <person name="Finn R."/>
            <person name="Kale V."/>
            <person name="Holt S."/>
            <person name="Cochrane G."/>
            <person name="Meng A."/>
            <person name="Brown T."/>
            <person name="Cohen L."/>
        </authorList>
    </citation>
    <scope>NUCLEOTIDE SEQUENCE</scope>
    <source>
        <strain evidence="2">CCMP441</strain>
    </source>
</reference>
<feature type="region of interest" description="Disordered" evidence="1">
    <location>
        <begin position="73"/>
        <end position="112"/>
    </location>
</feature>
<sequence length="170" mass="18776">MTKFDEQLRKEKSRDISTITKGVEEDVEEGALDDSGIREILKGKGKKQTKTEYKTSQQVKTLTGEELLLAEFSRGGEDKGEALMSPSVKPEGAIDPLNMPLPSELAAQGQEGGGGGFLPGLDRQMLWLFRLCRAQMTLTWENTSTRENQRRSGNCFEPKAQEISASTNAH</sequence>
<evidence type="ECO:0000313" key="2">
    <source>
        <dbReference type="EMBL" id="CAD8746149.1"/>
    </source>
</evidence>
<evidence type="ECO:0000256" key="1">
    <source>
        <dbReference type="SAM" id="MobiDB-lite"/>
    </source>
</evidence>
<dbReference type="AlphaFoldDB" id="A0A7S0TWH7"/>
<name>A0A7S0TWH7_HEMAN</name>
<organism evidence="2">
    <name type="scientific">Hemiselmis andersenii</name>
    <name type="common">Cryptophyte alga</name>
    <dbReference type="NCBI Taxonomy" id="464988"/>
    <lineage>
        <taxon>Eukaryota</taxon>
        <taxon>Cryptophyceae</taxon>
        <taxon>Cryptomonadales</taxon>
        <taxon>Hemiselmidaceae</taxon>
        <taxon>Hemiselmis</taxon>
    </lineage>
</organism>
<feature type="region of interest" description="Disordered" evidence="1">
    <location>
        <begin position="143"/>
        <end position="170"/>
    </location>
</feature>
<protein>
    <submittedName>
        <fullName evidence="2">Uncharacterized protein</fullName>
    </submittedName>
</protein>
<accession>A0A7S0TWH7</accession>
<proteinExistence type="predicted"/>
<dbReference type="EMBL" id="HBFK01020464">
    <property type="protein sequence ID" value="CAD8746149.1"/>
    <property type="molecule type" value="Transcribed_RNA"/>
</dbReference>